<evidence type="ECO:0000256" key="2">
    <source>
        <dbReference type="ARBA" id="ARBA00022475"/>
    </source>
</evidence>
<organism evidence="12 13">
    <name type="scientific">Catharus ustulatus</name>
    <name type="common">Russet-backed thrush</name>
    <name type="synonym">Hylocichla ustulatus</name>
    <dbReference type="NCBI Taxonomy" id="91951"/>
    <lineage>
        <taxon>Eukaryota</taxon>
        <taxon>Metazoa</taxon>
        <taxon>Chordata</taxon>
        <taxon>Craniata</taxon>
        <taxon>Vertebrata</taxon>
        <taxon>Euteleostomi</taxon>
        <taxon>Archelosauria</taxon>
        <taxon>Archosauria</taxon>
        <taxon>Dinosauria</taxon>
        <taxon>Saurischia</taxon>
        <taxon>Theropoda</taxon>
        <taxon>Coelurosauria</taxon>
        <taxon>Aves</taxon>
        <taxon>Neognathae</taxon>
        <taxon>Neoaves</taxon>
        <taxon>Telluraves</taxon>
        <taxon>Australaves</taxon>
        <taxon>Passeriformes</taxon>
        <taxon>Turdidae</taxon>
        <taxon>Catharus</taxon>
    </lineage>
</organism>
<dbReference type="Pfam" id="PF07686">
    <property type="entry name" value="V-set"/>
    <property type="match status" value="1"/>
</dbReference>
<keyword evidence="5" id="KW-1133">Transmembrane helix</keyword>
<reference evidence="12" key="2">
    <citation type="submission" date="2025-08" db="UniProtKB">
        <authorList>
            <consortium name="Ensembl"/>
        </authorList>
    </citation>
    <scope>IDENTIFICATION</scope>
</reference>
<dbReference type="GO" id="GO:0009897">
    <property type="term" value="C:external side of plasma membrane"/>
    <property type="evidence" value="ECO:0007669"/>
    <property type="project" value="TreeGrafter"/>
</dbReference>
<proteinExistence type="predicted"/>
<dbReference type="SMART" id="SM00409">
    <property type="entry name" value="IG"/>
    <property type="match status" value="1"/>
</dbReference>
<dbReference type="InterPro" id="IPR053896">
    <property type="entry name" value="BTN3A2-like_Ig-C"/>
</dbReference>
<evidence type="ECO:0000259" key="11">
    <source>
        <dbReference type="PROSITE" id="PS50835"/>
    </source>
</evidence>
<dbReference type="Pfam" id="PF22705">
    <property type="entry name" value="C2-set_3"/>
    <property type="match status" value="1"/>
</dbReference>
<keyword evidence="7" id="KW-1015">Disulfide bond</keyword>
<evidence type="ECO:0000256" key="4">
    <source>
        <dbReference type="ARBA" id="ARBA00022729"/>
    </source>
</evidence>
<dbReference type="GO" id="GO:0042130">
    <property type="term" value="P:negative regulation of T cell proliferation"/>
    <property type="evidence" value="ECO:0007669"/>
    <property type="project" value="TreeGrafter"/>
</dbReference>
<evidence type="ECO:0000256" key="3">
    <source>
        <dbReference type="ARBA" id="ARBA00022692"/>
    </source>
</evidence>
<dbReference type="PROSITE" id="PS50835">
    <property type="entry name" value="IG_LIKE"/>
    <property type="match status" value="2"/>
</dbReference>
<dbReference type="InterPro" id="IPR013783">
    <property type="entry name" value="Ig-like_fold"/>
</dbReference>
<comment type="subcellular location">
    <subcellularLocation>
        <location evidence="1">Cell membrane</location>
        <topology evidence="1">Single-pass type I membrane protein</topology>
    </subcellularLocation>
</comment>
<dbReference type="GO" id="GO:0007166">
    <property type="term" value="P:cell surface receptor signaling pathway"/>
    <property type="evidence" value="ECO:0007669"/>
    <property type="project" value="TreeGrafter"/>
</dbReference>
<evidence type="ECO:0000256" key="8">
    <source>
        <dbReference type="ARBA" id="ARBA00023170"/>
    </source>
</evidence>
<reference evidence="12" key="3">
    <citation type="submission" date="2025-09" db="UniProtKB">
        <authorList>
            <consortium name="Ensembl"/>
        </authorList>
    </citation>
    <scope>IDENTIFICATION</scope>
</reference>
<evidence type="ECO:0000313" key="12">
    <source>
        <dbReference type="Ensembl" id="ENSCUSP00005019504.1"/>
    </source>
</evidence>
<dbReference type="Proteomes" id="UP000694563">
    <property type="component" value="Chromosome Z"/>
</dbReference>
<dbReference type="PANTHER" id="PTHR25466:SF1">
    <property type="entry name" value="PROGRAMMED CELL DEATH 1 LIGAND 2"/>
    <property type="match status" value="1"/>
</dbReference>
<dbReference type="InterPro" id="IPR003599">
    <property type="entry name" value="Ig_sub"/>
</dbReference>
<dbReference type="InterPro" id="IPR036179">
    <property type="entry name" value="Ig-like_dom_sf"/>
</dbReference>
<evidence type="ECO:0000256" key="10">
    <source>
        <dbReference type="ARBA" id="ARBA00023319"/>
    </source>
</evidence>
<keyword evidence="4" id="KW-0732">Signal</keyword>
<evidence type="ECO:0000256" key="9">
    <source>
        <dbReference type="ARBA" id="ARBA00023180"/>
    </source>
</evidence>
<keyword evidence="6" id="KW-0472">Membrane</keyword>
<evidence type="ECO:0000256" key="5">
    <source>
        <dbReference type="ARBA" id="ARBA00022989"/>
    </source>
</evidence>
<keyword evidence="13" id="KW-1185">Reference proteome</keyword>
<dbReference type="PANTHER" id="PTHR25466">
    <property type="entry name" value="T-LYMPHOCYTE ACTIVATION ANTIGEN"/>
    <property type="match status" value="1"/>
</dbReference>
<dbReference type="InterPro" id="IPR007110">
    <property type="entry name" value="Ig-like_dom"/>
</dbReference>
<name>A0A8C3UWT6_CATUS</name>
<dbReference type="Ensembl" id="ENSCUST00005020243.1">
    <property type="protein sequence ID" value="ENSCUSP00005019504.1"/>
    <property type="gene ID" value="ENSCUSG00005012486.1"/>
</dbReference>
<dbReference type="SUPFAM" id="SSF48726">
    <property type="entry name" value="Immunoglobulin"/>
    <property type="match status" value="2"/>
</dbReference>
<protein>
    <submittedName>
        <fullName evidence="12">Programmed cell death 1 ligand 2</fullName>
    </submittedName>
</protein>
<keyword evidence="2" id="KW-1003">Cell membrane</keyword>
<dbReference type="Gene3D" id="2.60.40.10">
    <property type="entry name" value="Immunoglobulins"/>
    <property type="match status" value="2"/>
</dbReference>
<dbReference type="AlphaFoldDB" id="A0A8C3UWT6"/>
<accession>A0A8C3UWT6</accession>
<dbReference type="GO" id="GO:0042102">
    <property type="term" value="P:positive regulation of T cell proliferation"/>
    <property type="evidence" value="ECO:0007669"/>
    <property type="project" value="TreeGrafter"/>
</dbReference>
<dbReference type="FunFam" id="2.60.40.10:FF:001912">
    <property type="entry name" value="CD274 molecule"/>
    <property type="match status" value="1"/>
</dbReference>
<keyword evidence="10" id="KW-0393">Immunoglobulin domain</keyword>
<evidence type="ECO:0000256" key="1">
    <source>
        <dbReference type="ARBA" id="ARBA00004251"/>
    </source>
</evidence>
<dbReference type="GO" id="GO:0031295">
    <property type="term" value="P:T cell costimulation"/>
    <property type="evidence" value="ECO:0007669"/>
    <property type="project" value="TreeGrafter"/>
</dbReference>
<keyword evidence="9" id="KW-0325">Glycoprotein</keyword>
<feature type="domain" description="Ig-like" evidence="11">
    <location>
        <begin position="127"/>
        <end position="205"/>
    </location>
</feature>
<dbReference type="GO" id="GO:0006955">
    <property type="term" value="P:immune response"/>
    <property type="evidence" value="ECO:0007669"/>
    <property type="project" value="TreeGrafter"/>
</dbReference>
<feature type="domain" description="Ig-like" evidence="11">
    <location>
        <begin position="7"/>
        <end position="123"/>
    </location>
</feature>
<keyword evidence="8" id="KW-0675">Receptor</keyword>
<reference evidence="12" key="1">
    <citation type="submission" date="2020-10" db="EMBL/GenBank/DDBJ databases">
        <title>Catharus ustulatus (Swainson's thrush) genome, bCatUst1, primary haplotype v2.</title>
        <authorList>
            <person name="Delmore K."/>
            <person name="Vafadar M."/>
            <person name="Formenti G."/>
            <person name="Chow W."/>
            <person name="Pelan S."/>
            <person name="Howe K."/>
            <person name="Rhie A."/>
            <person name="Mountcastle J."/>
            <person name="Haase B."/>
            <person name="Fedrigo O."/>
            <person name="Jarvis E.D."/>
        </authorList>
    </citation>
    <scope>NUCLEOTIDE SEQUENCE [LARGE SCALE GENOMIC DNA]</scope>
</reference>
<sequence length="316" mass="36316">MKLLSFPHIALLTVEVPQQLYTAEYGSNVTMECRFPVNGSVDLGLLTVVWEQKRLKSKEVYTFRNGKALHESQHPDYIGRASLLHSELKLGRAILQITNVKIADAGSYLCLIDYQGVDYKYIALEVKGEDKFVFMCQSEGFPLAEVFWQHENLNLSGLPNTTYTLTADGLYNVTSTLTFKPNTSENYTCVFWNKELNRETSAHFSTSGSYDLELVYYSAHTYIQPRKQMVSWGCIRKNIASKSRQMILPLCSAVVRPHLEGCAQCCAQFWAPQDTRQKERKGSMRATRMMRDLEHLSREETLLSLEKIERRSYQYI</sequence>
<evidence type="ECO:0000256" key="6">
    <source>
        <dbReference type="ARBA" id="ARBA00023136"/>
    </source>
</evidence>
<dbReference type="InterPro" id="IPR013106">
    <property type="entry name" value="Ig_V-set"/>
</dbReference>
<keyword evidence="3" id="KW-0812">Transmembrane</keyword>
<dbReference type="GO" id="GO:0071222">
    <property type="term" value="P:cellular response to lipopolysaccharide"/>
    <property type="evidence" value="ECO:0007669"/>
    <property type="project" value="TreeGrafter"/>
</dbReference>
<evidence type="ECO:0000256" key="7">
    <source>
        <dbReference type="ARBA" id="ARBA00023157"/>
    </source>
</evidence>
<dbReference type="InterPro" id="IPR051713">
    <property type="entry name" value="T-cell_Activation_Regulation"/>
</dbReference>
<evidence type="ECO:0000313" key="13">
    <source>
        <dbReference type="Proteomes" id="UP000694563"/>
    </source>
</evidence>